<evidence type="ECO:0000313" key="3">
    <source>
        <dbReference type="Proteomes" id="UP000807115"/>
    </source>
</evidence>
<organism evidence="2 3">
    <name type="scientific">Sorghum bicolor</name>
    <name type="common">Sorghum</name>
    <name type="synonym">Sorghum vulgare</name>
    <dbReference type="NCBI Taxonomy" id="4558"/>
    <lineage>
        <taxon>Eukaryota</taxon>
        <taxon>Viridiplantae</taxon>
        <taxon>Streptophyta</taxon>
        <taxon>Embryophyta</taxon>
        <taxon>Tracheophyta</taxon>
        <taxon>Spermatophyta</taxon>
        <taxon>Magnoliopsida</taxon>
        <taxon>Liliopsida</taxon>
        <taxon>Poales</taxon>
        <taxon>Poaceae</taxon>
        <taxon>PACMAD clade</taxon>
        <taxon>Panicoideae</taxon>
        <taxon>Andropogonodae</taxon>
        <taxon>Andropogoneae</taxon>
        <taxon>Sorghinae</taxon>
        <taxon>Sorghum</taxon>
    </lineage>
</organism>
<evidence type="ECO:0000313" key="2">
    <source>
        <dbReference type="EMBL" id="KAG0517237.1"/>
    </source>
</evidence>
<name>A0A921QAI2_SORBI</name>
<protein>
    <submittedName>
        <fullName evidence="2">Uncharacterized protein</fullName>
    </submittedName>
</protein>
<gene>
    <name evidence="2" type="ORF">BDA96_09G071500</name>
</gene>
<feature type="region of interest" description="Disordered" evidence="1">
    <location>
        <begin position="64"/>
        <end position="85"/>
    </location>
</feature>
<evidence type="ECO:0000256" key="1">
    <source>
        <dbReference type="SAM" id="MobiDB-lite"/>
    </source>
</evidence>
<reference evidence="2" key="2">
    <citation type="submission" date="2020-10" db="EMBL/GenBank/DDBJ databases">
        <authorList>
            <person name="Cooper E.A."/>
            <person name="Brenton Z.W."/>
            <person name="Flinn B.S."/>
            <person name="Jenkins J."/>
            <person name="Shu S."/>
            <person name="Flowers D."/>
            <person name="Luo F."/>
            <person name="Wang Y."/>
            <person name="Xia P."/>
            <person name="Barry K."/>
            <person name="Daum C."/>
            <person name="Lipzen A."/>
            <person name="Yoshinaga Y."/>
            <person name="Schmutz J."/>
            <person name="Saski C."/>
            <person name="Vermerris W."/>
            <person name="Kresovich S."/>
        </authorList>
    </citation>
    <scope>NUCLEOTIDE SEQUENCE</scope>
</reference>
<reference evidence="2" key="1">
    <citation type="journal article" date="2019" name="BMC Genomics">
        <title>A new reference genome for Sorghum bicolor reveals high levels of sequence similarity between sweet and grain genotypes: implications for the genetics of sugar metabolism.</title>
        <authorList>
            <person name="Cooper E.A."/>
            <person name="Brenton Z.W."/>
            <person name="Flinn B.S."/>
            <person name="Jenkins J."/>
            <person name="Shu S."/>
            <person name="Flowers D."/>
            <person name="Luo F."/>
            <person name="Wang Y."/>
            <person name="Xia P."/>
            <person name="Barry K."/>
            <person name="Daum C."/>
            <person name="Lipzen A."/>
            <person name="Yoshinaga Y."/>
            <person name="Schmutz J."/>
            <person name="Saski C."/>
            <person name="Vermerris W."/>
            <person name="Kresovich S."/>
        </authorList>
    </citation>
    <scope>NUCLEOTIDE SEQUENCE</scope>
</reference>
<comment type="caution">
    <text evidence="2">The sequence shown here is derived from an EMBL/GenBank/DDBJ whole genome shotgun (WGS) entry which is preliminary data.</text>
</comment>
<accession>A0A921QAI2</accession>
<dbReference type="AlphaFoldDB" id="A0A921QAI2"/>
<sequence length="85" mass="9456">MAQGAYNDDNCKISKLVLPLKILCLRQIMRVSGCRVPSRRWLPAAILQILALHLQVCANLEKMREDGEGGTGGELSHVGRGRWSR</sequence>
<proteinExistence type="predicted"/>
<dbReference type="Proteomes" id="UP000807115">
    <property type="component" value="Chromosome 9"/>
</dbReference>
<dbReference type="EMBL" id="CM027688">
    <property type="protein sequence ID" value="KAG0517237.1"/>
    <property type="molecule type" value="Genomic_DNA"/>
</dbReference>